<dbReference type="EMBL" id="WUMU01000018">
    <property type="protein sequence ID" value="MXN19412.1"/>
    <property type="molecule type" value="Genomic_DNA"/>
</dbReference>
<evidence type="ECO:0000313" key="1">
    <source>
        <dbReference type="EMBL" id="MXN19412.1"/>
    </source>
</evidence>
<reference evidence="1 2" key="1">
    <citation type="submission" date="2019-12" db="EMBL/GenBank/DDBJ databases">
        <authorList>
            <person name="Li M."/>
        </authorList>
    </citation>
    <scope>NUCLEOTIDE SEQUENCE [LARGE SCALE GENOMIC DNA]</scope>
    <source>
        <strain evidence="1 2">GBMRC 2024</strain>
    </source>
</reference>
<keyword evidence="2" id="KW-1185">Reference proteome</keyword>
<gene>
    <name evidence="1" type="ORF">GR170_16370</name>
</gene>
<sequence>MLTDDSAAKRSGSGYIAASTAFAVAHPETVTAVLGALEKASTFIAGNPDEAARITAGHTRAPEKTMRSLLDDIKFALALSDHEKTGFDEVAGSLARTGQGDVTFATGVSPQFLEQAVPGAVSYTK</sequence>
<proteinExistence type="predicted"/>
<evidence type="ECO:0000313" key="2">
    <source>
        <dbReference type="Proteomes" id="UP000477911"/>
    </source>
</evidence>
<dbReference type="SUPFAM" id="SSF53850">
    <property type="entry name" value="Periplasmic binding protein-like II"/>
    <property type="match status" value="1"/>
</dbReference>
<dbReference type="Proteomes" id="UP000477911">
    <property type="component" value="Unassembled WGS sequence"/>
</dbReference>
<dbReference type="RefSeq" id="WP_160895538.1">
    <property type="nucleotide sequence ID" value="NZ_WUMU01000018.1"/>
</dbReference>
<name>A0A6L7G6V0_9RHOB</name>
<accession>A0A6L7G6V0</accession>
<dbReference type="Gene3D" id="3.40.190.10">
    <property type="entry name" value="Periplasmic binding protein-like II"/>
    <property type="match status" value="1"/>
</dbReference>
<protein>
    <recommendedName>
        <fullName evidence="3">ABC transporter substrate-binding protein</fullName>
    </recommendedName>
</protein>
<organism evidence="1 2">
    <name type="scientific">Pseudooceanicola albus</name>
    <dbReference type="NCBI Taxonomy" id="2692189"/>
    <lineage>
        <taxon>Bacteria</taxon>
        <taxon>Pseudomonadati</taxon>
        <taxon>Pseudomonadota</taxon>
        <taxon>Alphaproteobacteria</taxon>
        <taxon>Rhodobacterales</taxon>
        <taxon>Paracoccaceae</taxon>
        <taxon>Pseudooceanicola</taxon>
    </lineage>
</organism>
<comment type="caution">
    <text evidence="1">The sequence shown here is derived from an EMBL/GenBank/DDBJ whole genome shotgun (WGS) entry which is preliminary data.</text>
</comment>
<evidence type="ECO:0008006" key="3">
    <source>
        <dbReference type="Google" id="ProtNLM"/>
    </source>
</evidence>
<dbReference type="AlphaFoldDB" id="A0A6L7G6V0"/>